<sequence>MYRQPGGYYTPPPPPPPKSSFINRMSSWYKRQRRGSKIGIGCLALVMVFLLCTCSLAAIGGNQASPSTNQVAAASTPQSQATAKPTQAKPTQAKPTPTPTPSPTPSPTPQPPTPTPQPPPPTPTPQPAAPATGVNGNPWGYNFNPGNVIYSPPGAFCSYFSCISSFWSGGGYVMECNDGMYGKSGGISGSCSHHGGNMRPLYSH</sequence>
<evidence type="ECO:0000313" key="3">
    <source>
        <dbReference type="EMBL" id="EFH87202.1"/>
    </source>
</evidence>
<accession>D6TN52</accession>
<comment type="caution">
    <text evidence="3">The sequence shown here is derived from an EMBL/GenBank/DDBJ whole genome shotgun (WGS) entry which is preliminary data.</text>
</comment>
<keyword evidence="2" id="KW-0812">Transmembrane</keyword>
<gene>
    <name evidence="3" type="ORF">Krac_8530</name>
</gene>
<dbReference type="STRING" id="485913.Krac_8530"/>
<dbReference type="InParanoid" id="D6TN52"/>
<evidence type="ECO:0000313" key="4">
    <source>
        <dbReference type="Proteomes" id="UP000004508"/>
    </source>
</evidence>
<organism evidence="3 4">
    <name type="scientific">Ktedonobacter racemifer DSM 44963</name>
    <dbReference type="NCBI Taxonomy" id="485913"/>
    <lineage>
        <taxon>Bacteria</taxon>
        <taxon>Bacillati</taxon>
        <taxon>Chloroflexota</taxon>
        <taxon>Ktedonobacteria</taxon>
        <taxon>Ktedonobacterales</taxon>
        <taxon>Ktedonobacteraceae</taxon>
        <taxon>Ktedonobacter</taxon>
    </lineage>
</organism>
<evidence type="ECO:0000256" key="1">
    <source>
        <dbReference type="SAM" id="MobiDB-lite"/>
    </source>
</evidence>
<dbReference type="OrthoDB" id="166944at2"/>
<keyword evidence="2" id="KW-0472">Membrane</keyword>
<name>D6TN52_KTERA</name>
<feature type="compositionally biased region" description="Pro residues" evidence="1">
    <location>
        <begin position="96"/>
        <end position="128"/>
    </location>
</feature>
<feature type="region of interest" description="Disordered" evidence="1">
    <location>
        <begin position="1"/>
        <end position="21"/>
    </location>
</feature>
<dbReference type="eggNOG" id="ENOG5034415">
    <property type="taxonomic scope" value="Bacteria"/>
</dbReference>
<feature type="compositionally biased region" description="Low complexity" evidence="1">
    <location>
        <begin position="72"/>
        <end position="95"/>
    </location>
</feature>
<evidence type="ECO:0000256" key="2">
    <source>
        <dbReference type="SAM" id="Phobius"/>
    </source>
</evidence>
<feature type="region of interest" description="Disordered" evidence="1">
    <location>
        <begin position="64"/>
        <end position="136"/>
    </location>
</feature>
<dbReference type="EMBL" id="ADVG01000002">
    <property type="protein sequence ID" value="EFH87202.1"/>
    <property type="molecule type" value="Genomic_DNA"/>
</dbReference>
<dbReference type="Proteomes" id="UP000004508">
    <property type="component" value="Unassembled WGS sequence"/>
</dbReference>
<proteinExistence type="predicted"/>
<feature type="transmembrane region" description="Helical" evidence="2">
    <location>
        <begin position="38"/>
        <end position="59"/>
    </location>
</feature>
<dbReference type="PRINTS" id="PR01217">
    <property type="entry name" value="PRICHEXTENSN"/>
</dbReference>
<dbReference type="AlphaFoldDB" id="D6TN52"/>
<reference evidence="3 4" key="1">
    <citation type="journal article" date="2011" name="Stand. Genomic Sci.">
        <title>Non-contiguous finished genome sequence and contextual data of the filamentous soil bacterium Ktedonobacter racemifer type strain (SOSP1-21).</title>
        <authorList>
            <person name="Chang Y.J."/>
            <person name="Land M."/>
            <person name="Hauser L."/>
            <person name="Chertkov O."/>
            <person name="Del Rio T.G."/>
            <person name="Nolan M."/>
            <person name="Copeland A."/>
            <person name="Tice H."/>
            <person name="Cheng J.F."/>
            <person name="Lucas S."/>
            <person name="Han C."/>
            <person name="Goodwin L."/>
            <person name="Pitluck S."/>
            <person name="Ivanova N."/>
            <person name="Ovchinikova G."/>
            <person name="Pati A."/>
            <person name="Chen A."/>
            <person name="Palaniappan K."/>
            <person name="Mavromatis K."/>
            <person name="Liolios K."/>
            <person name="Brettin T."/>
            <person name="Fiebig A."/>
            <person name="Rohde M."/>
            <person name="Abt B."/>
            <person name="Goker M."/>
            <person name="Detter J.C."/>
            <person name="Woyke T."/>
            <person name="Bristow J."/>
            <person name="Eisen J.A."/>
            <person name="Markowitz V."/>
            <person name="Hugenholtz P."/>
            <person name="Kyrpides N.C."/>
            <person name="Klenk H.P."/>
            <person name="Lapidus A."/>
        </authorList>
    </citation>
    <scope>NUCLEOTIDE SEQUENCE [LARGE SCALE GENOMIC DNA]</scope>
    <source>
        <strain evidence="4">DSM 44963</strain>
    </source>
</reference>
<protein>
    <submittedName>
        <fullName evidence="3">Uncharacterized protein</fullName>
    </submittedName>
</protein>
<keyword evidence="4" id="KW-1185">Reference proteome</keyword>
<keyword evidence="2" id="KW-1133">Transmembrane helix</keyword>